<feature type="compositionally biased region" description="Polar residues" evidence="1">
    <location>
        <begin position="15"/>
        <end position="28"/>
    </location>
</feature>
<feature type="region of interest" description="Disordered" evidence="1">
    <location>
        <begin position="1"/>
        <end position="29"/>
    </location>
</feature>
<keyword evidence="3" id="KW-1185">Reference proteome</keyword>
<dbReference type="Proteomes" id="UP000299102">
    <property type="component" value="Unassembled WGS sequence"/>
</dbReference>
<evidence type="ECO:0000313" key="3">
    <source>
        <dbReference type="Proteomes" id="UP000299102"/>
    </source>
</evidence>
<organism evidence="2 3">
    <name type="scientific">Eumeta variegata</name>
    <name type="common">Bagworm moth</name>
    <name type="synonym">Eumeta japonica</name>
    <dbReference type="NCBI Taxonomy" id="151549"/>
    <lineage>
        <taxon>Eukaryota</taxon>
        <taxon>Metazoa</taxon>
        <taxon>Ecdysozoa</taxon>
        <taxon>Arthropoda</taxon>
        <taxon>Hexapoda</taxon>
        <taxon>Insecta</taxon>
        <taxon>Pterygota</taxon>
        <taxon>Neoptera</taxon>
        <taxon>Endopterygota</taxon>
        <taxon>Lepidoptera</taxon>
        <taxon>Glossata</taxon>
        <taxon>Ditrysia</taxon>
        <taxon>Tineoidea</taxon>
        <taxon>Psychidae</taxon>
        <taxon>Oiketicinae</taxon>
        <taxon>Eumeta</taxon>
    </lineage>
</organism>
<accession>A0A4C2AFF8</accession>
<reference evidence="2 3" key="1">
    <citation type="journal article" date="2019" name="Commun. Biol.">
        <title>The bagworm genome reveals a unique fibroin gene that provides high tensile strength.</title>
        <authorList>
            <person name="Kono N."/>
            <person name="Nakamura H."/>
            <person name="Ohtoshi R."/>
            <person name="Tomita M."/>
            <person name="Numata K."/>
            <person name="Arakawa K."/>
        </authorList>
    </citation>
    <scope>NUCLEOTIDE SEQUENCE [LARGE SCALE GENOMIC DNA]</scope>
</reference>
<sequence length="196" mass="22005">MSDDDVTLMEVEETTAPQVSSSTTTKRTPSAHIPWIENTDRNLSRTLSATRAVSRLAVFARNGNAPNSSRTAWRRQDDDSVWRVCLGPVTRRYLSSTLLMTAALTWFGTRSRCLHSKGVQIECLMAHFSCLLMYWLFGSGALPTYVVEIIPLNTRSHTVKTAMLFLIWIPGRNVQGRYLVALNDYCQQSAIGHEGH</sequence>
<evidence type="ECO:0000256" key="1">
    <source>
        <dbReference type="SAM" id="MobiDB-lite"/>
    </source>
</evidence>
<dbReference type="AlphaFoldDB" id="A0A4C2AFF8"/>
<comment type="caution">
    <text evidence="2">The sequence shown here is derived from an EMBL/GenBank/DDBJ whole genome shotgun (WGS) entry which is preliminary data.</text>
</comment>
<evidence type="ECO:0000313" key="2">
    <source>
        <dbReference type="EMBL" id="GBP98043.1"/>
    </source>
</evidence>
<proteinExistence type="predicted"/>
<feature type="compositionally biased region" description="Acidic residues" evidence="1">
    <location>
        <begin position="1"/>
        <end position="13"/>
    </location>
</feature>
<name>A0A4C2AFF8_EUMVA</name>
<dbReference type="EMBL" id="BGZK01003054">
    <property type="protein sequence ID" value="GBP98043.1"/>
    <property type="molecule type" value="Genomic_DNA"/>
</dbReference>
<protein>
    <submittedName>
        <fullName evidence="2">Uncharacterized protein</fullName>
    </submittedName>
</protein>
<gene>
    <name evidence="2" type="ORF">EVAR_98877_1</name>
</gene>